<dbReference type="AlphaFoldDB" id="A0A0A9A6T2"/>
<accession>A0A0A9A6T2</accession>
<dbReference type="EMBL" id="GBRH01251084">
    <property type="protein sequence ID" value="JAD46811.1"/>
    <property type="molecule type" value="Transcribed_RNA"/>
</dbReference>
<sequence>MIVDVPEPLRPTRAVDLLGCMLKENHLKMSTSGLDGYAKSTPLISTSPLSLFGLYPSGLSGSISVSWSRTANTEATASAPLARSVVMLPASPITRPVLTRTMKV</sequence>
<organism evidence="1">
    <name type="scientific">Arundo donax</name>
    <name type="common">Giant reed</name>
    <name type="synonym">Donax arundinaceus</name>
    <dbReference type="NCBI Taxonomy" id="35708"/>
    <lineage>
        <taxon>Eukaryota</taxon>
        <taxon>Viridiplantae</taxon>
        <taxon>Streptophyta</taxon>
        <taxon>Embryophyta</taxon>
        <taxon>Tracheophyta</taxon>
        <taxon>Spermatophyta</taxon>
        <taxon>Magnoliopsida</taxon>
        <taxon>Liliopsida</taxon>
        <taxon>Poales</taxon>
        <taxon>Poaceae</taxon>
        <taxon>PACMAD clade</taxon>
        <taxon>Arundinoideae</taxon>
        <taxon>Arundineae</taxon>
        <taxon>Arundo</taxon>
    </lineage>
</organism>
<proteinExistence type="predicted"/>
<protein>
    <submittedName>
        <fullName evidence="1">Uncharacterized protein</fullName>
    </submittedName>
</protein>
<reference evidence="1" key="1">
    <citation type="submission" date="2014-09" db="EMBL/GenBank/DDBJ databases">
        <authorList>
            <person name="Magalhaes I.L.F."/>
            <person name="Oliveira U."/>
            <person name="Santos F.R."/>
            <person name="Vidigal T.H.D.A."/>
            <person name="Brescovit A.D."/>
            <person name="Santos A.J."/>
        </authorList>
    </citation>
    <scope>NUCLEOTIDE SEQUENCE</scope>
    <source>
        <tissue evidence="1">Shoot tissue taken approximately 20 cm above the soil surface</tissue>
    </source>
</reference>
<reference evidence="1" key="2">
    <citation type="journal article" date="2015" name="Data Brief">
        <title>Shoot transcriptome of the giant reed, Arundo donax.</title>
        <authorList>
            <person name="Barrero R.A."/>
            <person name="Guerrero F.D."/>
            <person name="Moolhuijzen P."/>
            <person name="Goolsby J.A."/>
            <person name="Tidwell J."/>
            <person name="Bellgard S.E."/>
            <person name="Bellgard M.I."/>
        </authorList>
    </citation>
    <scope>NUCLEOTIDE SEQUENCE</scope>
    <source>
        <tissue evidence="1">Shoot tissue taken approximately 20 cm above the soil surface</tissue>
    </source>
</reference>
<name>A0A0A9A6T2_ARUDO</name>
<evidence type="ECO:0000313" key="1">
    <source>
        <dbReference type="EMBL" id="JAD46811.1"/>
    </source>
</evidence>